<proteinExistence type="predicted"/>
<accession>A0A1B6DP58</accession>
<sequence length="184" mass="21427">MNSLKKKNVAVIVLGDIGRSPRMQYHAISLLKEGYNVDLIGYDGVKPVAEIQNDPNIKLHFLSRLEFSKSFPLLFGYGLKIIWQCLCLFWTLLWKRRSNYVIVQTPPAIPALFISWLYCLLVQSKLIIDWHNYAFTIMSLTHGKKHMLVKMSIWFEGFFGRKSDGNLCVTKAMREDLKSRWNIK</sequence>
<dbReference type="EMBL" id="GEDC01009840">
    <property type="protein sequence ID" value="JAS27458.1"/>
    <property type="molecule type" value="Transcribed_RNA"/>
</dbReference>
<keyword evidence="8 9" id="KW-0472">Membrane</keyword>
<name>A0A1B6DP58_9HEMI</name>
<evidence type="ECO:0000256" key="6">
    <source>
        <dbReference type="ARBA" id="ARBA00022824"/>
    </source>
</evidence>
<dbReference type="PANTHER" id="PTHR13036:SF0">
    <property type="entry name" value="CHITOBIOSYLDIPHOSPHODOLICHOL BETA-MANNOSYLTRANSFERASE"/>
    <property type="match status" value="1"/>
</dbReference>
<dbReference type="SUPFAM" id="SSF53756">
    <property type="entry name" value="UDP-Glycosyltransferase/glycogen phosphorylase"/>
    <property type="match status" value="1"/>
</dbReference>
<dbReference type="PANTHER" id="PTHR13036">
    <property type="entry name" value="BETA1,4 MANNOSYLTRANSFERASE"/>
    <property type="match status" value="1"/>
</dbReference>
<keyword evidence="5 9" id="KW-0812">Transmembrane</keyword>
<keyword evidence="3" id="KW-0328">Glycosyltransferase</keyword>
<keyword evidence="7 9" id="KW-1133">Transmembrane helix</keyword>
<dbReference type="AlphaFoldDB" id="A0A1B6DP58"/>
<feature type="transmembrane region" description="Helical" evidence="9">
    <location>
        <begin position="100"/>
        <end position="121"/>
    </location>
</feature>
<feature type="transmembrane region" description="Helical" evidence="9">
    <location>
        <begin position="73"/>
        <end position="94"/>
    </location>
</feature>
<keyword evidence="4" id="KW-0808">Transferase</keyword>
<dbReference type="GO" id="GO:0000030">
    <property type="term" value="F:mannosyltransferase activity"/>
    <property type="evidence" value="ECO:0007669"/>
    <property type="project" value="InterPro"/>
</dbReference>
<keyword evidence="6" id="KW-0256">Endoplasmic reticulum</keyword>
<organism evidence="10">
    <name type="scientific">Clastoptera arizonana</name>
    <name type="common">Arizona spittle bug</name>
    <dbReference type="NCBI Taxonomy" id="38151"/>
    <lineage>
        <taxon>Eukaryota</taxon>
        <taxon>Metazoa</taxon>
        <taxon>Ecdysozoa</taxon>
        <taxon>Arthropoda</taxon>
        <taxon>Hexapoda</taxon>
        <taxon>Insecta</taxon>
        <taxon>Pterygota</taxon>
        <taxon>Neoptera</taxon>
        <taxon>Paraneoptera</taxon>
        <taxon>Hemiptera</taxon>
        <taxon>Auchenorrhyncha</taxon>
        <taxon>Cercopoidea</taxon>
        <taxon>Clastopteridae</taxon>
        <taxon>Clastoptera</taxon>
    </lineage>
</organism>
<dbReference type="GO" id="GO:0005789">
    <property type="term" value="C:endoplasmic reticulum membrane"/>
    <property type="evidence" value="ECO:0007669"/>
    <property type="project" value="UniProtKB-SubCell"/>
</dbReference>
<evidence type="ECO:0000256" key="1">
    <source>
        <dbReference type="ARBA" id="ARBA00004389"/>
    </source>
</evidence>
<reference evidence="10" key="1">
    <citation type="submission" date="2015-12" db="EMBL/GenBank/DDBJ databases">
        <title>De novo transcriptome assembly of four potential Pierce s Disease insect vectors from Arizona vineyards.</title>
        <authorList>
            <person name="Tassone E.E."/>
        </authorList>
    </citation>
    <scope>NUCLEOTIDE SEQUENCE</scope>
</reference>
<evidence type="ECO:0000256" key="9">
    <source>
        <dbReference type="SAM" id="Phobius"/>
    </source>
</evidence>
<protein>
    <recommendedName>
        <fullName evidence="11">Glycosyltransferase subfamily 4-like N-terminal domain-containing protein</fullName>
    </recommendedName>
</protein>
<dbReference type="Gene3D" id="3.40.50.2000">
    <property type="entry name" value="Glycogen Phosphorylase B"/>
    <property type="match status" value="1"/>
</dbReference>
<evidence type="ECO:0000313" key="10">
    <source>
        <dbReference type="EMBL" id="JAS27458.1"/>
    </source>
</evidence>
<evidence type="ECO:0000256" key="2">
    <source>
        <dbReference type="ARBA" id="ARBA00004922"/>
    </source>
</evidence>
<comment type="pathway">
    <text evidence="2">Protein modification; protein glycosylation.</text>
</comment>
<evidence type="ECO:0008006" key="11">
    <source>
        <dbReference type="Google" id="ProtNLM"/>
    </source>
</evidence>
<evidence type="ECO:0000256" key="3">
    <source>
        <dbReference type="ARBA" id="ARBA00022676"/>
    </source>
</evidence>
<evidence type="ECO:0000256" key="7">
    <source>
        <dbReference type="ARBA" id="ARBA00022989"/>
    </source>
</evidence>
<comment type="subcellular location">
    <subcellularLocation>
        <location evidence="1">Endoplasmic reticulum membrane</location>
        <topology evidence="1">Single-pass membrane protein</topology>
    </subcellularLocation>
</comment>
<evidence type="ECO:0000256" key="8">
    <source>
        <dbReference type="ARBA" id="ARBA00023136"/>
    </source>
</evidence>
<evidence type="ECO:0000256" key="5">
    <source>
        <dbReference type="ARBA" id="ARBA00022692"/>
    </source>
</evidence>
<evidence type="ECO:0000256" key="4">
    <source>
        <dbReference type="ARBA" id="ARBA00022679"/>
    </source>
</evidence>
<dbReference type="InterPro" id="IPR026051">
    <property type="entry name" value="ALG1-like"/>
</dbReference>
<gene>
    <name evidence="10" type="ORF">g.15309</name>
</gene>